<dbReference type="PANTHER" id="PTHR34406:SF1">
    <property type="entry name" value="PROTEIN YCEI"/>
    <property type="match status" value="1"/>
</dbReference>
<dbReference type="Pfam" id="PF04264">
    <property type="entry name" value="YceI"/>
    <property type="match status" value="1"/>
</dbReference>
<organism evidence="3 4">
    <name type="scientific">Helicobacter aurati</name>
    <dbReference type="NCBI Taxonomy" id="137778"/>
    <lineage>
        <taxon>Bacteria</taxon>
        <taxon>Pseudomonadati</taxon>
        <taxon>Campylobacterota</taxon>
        <taxon>Epsilonproteobacteria</taxon>
        <taxon>Campylobacterales</taxon>
        <taxon>Helicobacteraceae</taxon>
        <taxon>Helicobacter</taxon>
    </lineage>
</organism>
<feature type="domain" description="Lipid/polyisoprenoid-binding YceI-like" evidence="2">
    <location>
        <begin position="30"/>
        <end position="254"/>
    </location>
</feature>
<accession>A0A3D8J861</accession>
<dbReference type="SUPFAM" id="SSF101874">
    <property type="entry name" value="YceI-like"/>
    <property type="match status" value="1"/>
</dbReference>
<dbReference type="AlphaFoldDB" id="A0A3D8J861"/>
<dbReference type="PANTHER" id="PTHR34406">
    <property type="entry name" value="PROTEIN YCEI"/>
    <property type="match status" value="1"/>
</dbReference>
<keyword evidence="4" id="KW-1185">Reference proteome</keyword>
<feature type="chain" id="PRO_5017787207" description="Lipid/polyisoprenoid-binding YceI-like domain-containing protein" evidence="1">
    <location>
        <begin position="22"/>
        <end position="255"/>
    </location>
</feature>
<evidence type="ECO:0000313" key="3">
    <source>
        <dbReference type="EMBL" id="RDU73460.1"/>
    </source>
</evidence>
<keyword evidence="1" id="KW-0732">Signal</keyword>
<dbReference type="Proteomes" id="UP000256424">
    <property type="component" value="Unassembled WGS sequence"/>
</dbReference>
<protein>
    <recommendedName>
        <fullName evidence="2">Lipid/polyisoprenoid-binding YceI-like domain-containing protein</fullName>
    </recommendedName>
</protein>
<sequence length="255" mass="29026">MRRFYQYILLLIFAFGQLAFAKQNTNNDNEYIIDRLHSSVSFGIKHLSVADTIGVFEEFEGMLVFEQGEIRKLQGKVLIKSINTFNTARDLDLQDSKFFSQDIALLESLSFQKNTLRARLTINNITREIVFTAHITGPIRNPNLDRSNTASQNILHNPLLNKSSNQATQFQKKQDVASTNRVAQFDSAINNPLTHPMMRVSNDSDCNCYVSYGDNVLGIELFGTINRFDFHIADDTPKELLGDTVWIKIILEASR</sequence>
<evidence type="ECO:0000313" key="4">
    <source>
        <dbReference type="Proteomes" id="UP000256424"/>
    </source>
</evidence>
<dbReference type="InterPro" id="IPR007372">
    <property type="entry name" value="Lipid/polyisoprenoid-bd_YceI"/>
</dbReference>
<dbReference type="SMART" id="SM00867">
    <property type="entry name" value="YceI"/>
    <property type="match status" value="1"/>
</dbReference>
<dbReference type="OrthoDB" id="9811006at2"/>
<evidence type="ECO:0000256" key="1">
    <source>
        <dbReference type="SAM" id="SignalP"/>
    </source>
</evidence>
<dbReference type="RefSeq" id="WP_104763652.1">
    <property type="nucleotide sequence ID" value="NZ_FZPM01000027.1"/>
</dbReference>
<evidence type="ECO:0000259" key="2">
    <source>
        <dbReference type="SMART" id="SM00867"/>
    </source>
</evidence>
<dbReference type="EMBL" id="NXLW01000002">
    <property type="protein sequence ID" value="RDU73460.1"/>
    <property type="molecule type" value="Genomic_DNA"/>
</dbReference>
<proteinExistence type="predicted"/>
<reference evidence="3 4" key="1">
    <citation type="submission" date="2018-04" db="EMBL/GenBank/DDBJ databases">
        <title>Novel Campyloabacter and Helicobacter Species and Strains.</title>
        <authorList>
            <person name="Mannion A.J."/>
            <person name="Shen Z."/>
            <person name="Fox J.G."/>
        </authorList>
    </citation>
    <scope>NUCLEOTIDE SEQUENCE [LARGE SCALE GENOMIC DNA]</scope>
    <source>
        <strain evidence="3 4">MIT 97-5075</strain>
    </source>
</reference>
<dbReference type="InterPro" id="IPR036761">
    <property type="entry name" value="TTHA0802/YceI-like_sf"/>
</dbReference>
<feature type="signal peptide" evidence="1">
    <location>
        <begin position="1"/>
        <end position="21"/>
    </location>
</feature>
<gene>
    <name evidence="3" type="ORF">CQA66_02015</name>
</gene>
<comment type="caution">
    <text evidence="3">The sequence shown here is derived from an EMBL/GenBank/DDBJ whole genome shotgun (WGS) entry which is preliminary data.</text>
</comment>
<name>A0A3D8J861_9HELI</name>
<dbReference type="Gene3D" id="2.40.128.110">
    <property type="entry name" value="Lipid/polyisoprenoid-binding, YceI-like"/>
    <property type="match status" value="1"/>
</dbReference>